<feature type="transmembrane region" description="Helical" evidence="1">
    <location>
        <begin position="9"/>
        <end position="28"/>
    </location>
</feature>
<keyword evidence="1" id="KW-1133">Transmembrane helix</keyword>
<evidence type="ECO:0000313" key="2">
    <source>
        <dbReference type="EMBL" id="KAH7642172.1"/>
    </source>
</evidence>
<name>A0A9D4SHK5_DERFA</name>
<keyword evidence="1" id="KW-0472">Membrane</keyword>
<feature type="transmembrane region" description="Helical" evidence="1">
    <location>
        <begin position="130"/>
        <end position="148"/>
    </location>
</feature>
<dbReference type="EMBL" id="SDOV01000004">
    <property type="protein sequence ID" value="KAH7642172.1"/>
    <property type="molecule type" value="Genomic_DNA"/>
</dbReference>
<keyword evidence="1" id="KW-0812">Transmembrane</keyword>
<reference evidence="2" key="1">
    <citation type="submission" date="2020-06" db="EMBL/GenBank/DDBJ databases">
        <authorList>
            <person name="Ji K."/>
            <person name="Li J."/>
        </authorList>
    </citation>
    <scope>NUCLEOTIDE SEQUENCE</scope>
    <source>
        <strain evidence="2">JKM2019</strain>
        <tissue evidence="2">Whole body</tissue>
    </source>
</reference>
<dbReference type="Proteomes" id="UP000828236">
    <property type="component" value="Unassembled WGS sequence"/>
</dbReference>
<gene>
    <name evidence="2" type="ORF">HUG17_5217</name>
</gene>
<dbReference type="AlphaFoldDB" id="A0A9D4SHK5"/>
<accession>A0A9D4SHK5</accession>
<protein>
    <submittedName>
        <fullName evidence="2">Uncharacterized protein</fullName>
    </submittedName>
</protein>
<proteinExistence type="predicted"/>
<organism evidence="2">
    <name type="scientific">Dermatophagoides farinae</name>
    <name type="common">American house dust mite</name>
    <dbReference type="NCBI Taxonomy" id="6954"/>
    <lineage>
        <taxon>Eukaryota</taxon>
        <taxon>Metazoa</taxon>
        <taxon>Ecdysozoa</taxon>
        <taxon>Arthropoda</taxon>
        <taxon>Chelicerata</taxon>
        <taxon>Arachnida</taxon>
        <taxon>Acari</taxon>
        <taxon>Acariformes</taxon>
        <taxon>Sarcoptiformes</taxon>
        <taxon>Astigmata</taxon>
        <taxon>Psoroptidia</taxon>
        <taxon>Analgoidea</taxon>
        <taxon>Pyroglyphidae</taxon>
        <taxon>Dermatophagoidinae</taxon>
        <taxon>Dermatophagoides</taxon>
    </lineage>
</organism>
<evidence type="ECO:0000256" key="1">
    <source>
        <dbReference type="SAM" id="Phobius"/>
    </source>
</evidence>
<comment type="caution">
    <text evidence="2">The sequence shown here is derived from an EMBL/GenBank/DDBJ whole genome shotgun (WGS) entry which is preliminary data.</text>
</comment>
<feature type="transmembrane region" description="Helical" evidence="1">
    <location>
        <begin position="105"/>
        <end position="123"/>
    </location>
</feature>
<sequence>MNFLIKSKFLILFLFNYLCFTSSLKYFMTQDDLRHRIEHQSKLSSIQPKEKLQTSNSNLFYIEESGDTHSMVTPMVDYGHHHSLHDSGYNMAPEKKHSKFFSEEISFVVAVVTLAMISIFSQHPQFLRSVFIPLAFLFFFNGGILPFGGGLNSLFPITNTITAGGVGSMVMGKRRRKRSSSTNDRDTSLYDQYFDLFYSAMKKFQ</sequence>
<reference evidence="2" key="2">
    <citation type="journal article" date="2021" name="World Allergy Organ. J.">
        <title>Chromosome-level assembly of Dermatophagoides farinae genome and transcriptome reveals two novel allergens Der f 37 and Der f 39.</title>
        <authorList>
            <person name="Chen J."/>
            <person name="Cai Z."/>
            <person name="Fan D."/>
            <person name="Hu J."/>
            <person name="Hou Y."/>
            <person name="He Y."/>
            <person name="Zhang Z."/>
            <person name="Zhao Z."/>
            <person name="Gao P."/>
            <person name="Hu W."/>
            <person name="Sun J."/>
            <person name="Li J."/>
            <person name="Ji K."/>
        </authorList>
    </citation>
    <scope>NUCLEOTIDE SEQUENCE</scope>
    <source>
        <strain evidence="2">JKM2019</strain>
    </source>
</reference>